<dbReference type="Proteomes" id="UP001500320">
    <property type="component" value="Unassembled WGS sequence"/>
</dbReference>
<organism evidence="2 3">
    <name type="scientific">Planomonospora alba</name>
    <dbReference type="NCBI Taxonomy" id="161354"/>
    <lineage>
        <taxon>Bacteria</taxon>
        <taxon>Bacillati</taxon>
        <taxon>Actinomycetota</taxon>
        <taxon>Actinomycetes</taxon>
        <taxon>Streptosporangiales</taxon>
        <taxon>Streptosporangiaceae</taxon>
        <taxon>Planomonospora</taxon>
    </lineage>
</organism>
<keyword evidence="3" id="KW-1185">Reference proteome</keyword>
<reference evidence="3" key="1">
    <citation type="journal article" date="2019" name="Int. J. Syst. Evol. Microbiol.">
        <title>The Global Catalogue of Microorganisms (GCM) 10K type strain sequencing project: providing services to taxonomists for standard genome sequencing and annotation.</title>
        <authorList>
            <consortium name="The Broad Institute Genomics Platform"/>
            <consortium name="The Broad Institute Genome Sequencing Center for Infectious Disease"/>
            <person name="Wu L."/>
            <person name="Ma J."/>
        </authorList>
    </citation>
    <scope>NUCLEOTIDE SEQUENCE [LARGE SCALE GENOMIC DNA]</scope>
    <source>
        <strain evidence="3">JCM 9373</strain>
    </source>
</reference>
<comment type="caution">
    <text evidence="2">The sequence shown here is derived from an EMBL/GenBank/DDBJ whole genome shotgun (WGS) entry which is preliminary data.</text>
</comment>
<dbReference type="EMBL" id="BAAAUT010000066">
    <property type="protein sequence ID" value="GAA3160403.1"/>
    <property type="molecule type" value="Genomic_DNA"/>
</dbReference>
<protein>
    <recommendedName>
        <fullName evidence="4">Lipoprotein</fullName>
    </recommendedName>
</protein>
<proteinExistence type="predicted"/>
<sequence length="266" mass="29014">MCLLAALTGCGALGDVAEEVGKAAGEMADPAVITEDAPFKGSPSEGFADGIAGVEIPEAKAVGRFSAKDVRSAYQVSRRLLEAAYLDEKSLLGGKPEAYARLLDPEQRTFFLKNLDHEDVEKDTRGWVFSFAPGTTELVGDVVKVKGKLSAAPGKDQDVGEMLVVTYEARFVYAVRPAGEKNPVVRVMAYIKARHEFWRDEPGGRLRHWEGEEIDRWSAGTECDSPDRFHRPDFRFEGGDGPAQDAYSDEKAAPIKEGECGTVEEI</sequence>
<evidence type="ECO:0008006" key="4">
    <source>
        <dbReference type="Google" id="ProtNLM"/>
    </source>
</evidence>
<evidence type="ECO:0000313" key="3">
    <source>
        <dbReference type="Proteomes" id="UP001500320"/>
    </source>
</evidence>
<accession>A0ABP6NWY9</accession>
<name>A0ABP6NWY9_9ACTN</name>
<feature type="region of interest" description="Disordered" evidence="1">
    <location>
        <begin position="220"/>
        <end position="266"/>
    </location>
</feature>
<evidence type="ECO:0000313" key="2">
    <source>
        <dbReference type="EMBL" id="GAA3160403.1"/>
    </source>
</evidence>
<gene>
    <name evidence="2" type="ORF">GCM10010466_59100</name>
</gene>
<evidence type="ECO:0000256" key="1">
    <source>
        <dbReference type="SAM" id="MobiDB-lite"/>
    </source>
</evidence>
<feature type="compositionally biased region" description="Basic and acidic residues" evidence="1">
    <location>
        <begin position="248"/>
        <end position="259"/>
    </location>
</feature>
<feature type="compositionally biased region" description="Basic and acidic residues" evidence="1">
    <location>
        <begin position="225"/>
        <end position="238"/>
    </location>
</feature>